<dbReference type="STRING" id="742742.HMPREF9452_00405"/>
<protein>
    <recommendedName>
        <fullName evidence="1">Bro-N domain-containing protein</fullName>
    </recommendedName>
</protein>
<evidence type="ECO:0000313" key="2">
    <source>
        <dbReference type="EMBL" id="EGX67393.1"/>
    </source>
</evidence>
<dbReference type="GeneID" id="62759894"/>
<evidence type="ECO:0000313" key="3">
    <source>
        <dbReference type="Proteomes" id="UP000004830"/>
    </source>
</evidence>
<name>G1WGE2_9ACTN</name>
<dbReference type="EMBL" id="ADLS01000006">
    <property type="protein sequence ID" value="EGX67393.1"/>
    <property type="molecule type" value="Genomic_DNA"/>
</dbReference>
<dbReference type="PANTHER" id="PTHR36180:SF2">
    <property type="entry name" value="BRO FAMILY PROTEIN"/>
    <property type="match status" value="1"/>
</dbReference>
<organism evidence="2 3">
    <name type="scientific">Collinsella tanakaei YIT 12063</name>
    <dbReference type="NCBI Taxonomy" id="742742"/>
    <lineage>
        <taxon>Bacteria</taxon>
        <taxon>Bacillati</taxon>
        <taxon>Actinomycetota</taxon>
        <taxon>Coriobacteriia</taxon>
        <taxon>Coriobacteriales</taxon>
        <taxon>Coriobacteriaceae</taxon>
        <taxon>Collinsella</taxon>
    </lineage>
</organism>
<dbReference type="Pfam" id="PF02498">
    <property type="entry name" value="Bro-N"/>
    <property type="match status" value="1"/>
</dbReference>
<dbReference type="RefSeq" id="WP_009140441.1">
    <property type="nucleotide sequence ID" value="NZ_JH126467.1"/>
</dbReference>
<feature type="domain" description="Bro-N" evidence="1">
    <location>
        <begin position="1"/>
        <end position="106"/>
    </location>
</feature>
<dbReference type="eggNOG" id="COG3617">
    <property type="taxonomic scope" value="Bacteria"/>
</dbReference>
<dbReference type="HOGENOM" id="CLU_046670_12_3_11"/>
<evidence type="ECO:0000259" key="1">
    <source>
        <dbReference type="PROSITE" id="PS51750"/>
    </source>
</evidence>
<dbReference type="Proteomes" id="UP000004830">
    <property type="component" value="Unassembled WGS sequence"/>
</dbReference>
<dbReference type="SMART" id="SM01040">
    <property type="entry name" value="Bro-N"/>
    <property type="match status" value="1"/>
</dbReference>
<dbReference type="PATRIC" id="fig|742742.3.peg.390"/>
<dbReference type="OrthoDB" id="9812611at2"/>
<dbReference type="PANTHER" id="PTHR36180">
    <property type="entry name" value="DNA-BINDING PROTEIN-RELATED-RELATED"/>
    <property type="match status" value="1"/>
</dbReference>
<dbReference type="AlphaFoldDB" id="G1WGE2"/>
<proteinExistence type="predicted"/>
<dbReference type="InterPro" id="IPR003497">
    <property type="entry name" value="BRO_N_domain"/>
</dbReference>
<dbReference type="PROSITE" id="PS51750">
    <property type="entry name" value="BRO_N"/>
    <property type="match status" value="1"/>
</dbReference>
<accession>G1WGE2</accession>
<gene>
    <name evidence="2" type="ORF">HMPREF9452_00405</name>
</gene>
<sequence>MNAASSIIPFENEEFGVIRALRDETGEPWFVAKDVCDALELTNPTVAVNSLDDDERAKFNLGRQGEANIISEPGFYKLVMRSRKPEAKAFQRWVTHEVLPSIRKRGGYMVEVPDETPEQTMARAILIARDTIER</sequence>
<reference evidence="2 3" key="1">
    <citation type="submission" date="2011-06" db="EMBL/GenBank/DDBJ databases">
        <title>The Genome Sequence of Collinsella tanakaei YIT 12063.</title>
        <authorList>
            <consortium name="The Broad Institute Genome Sequencing Platform"/>
            <person name="Earl A."/>
            <person name="Ward D."/>
            <person name="Feldgarden M."/>
            <person name="Gevers D."/>
            <person name="Morotomi M."/>
            <person name="Young S.K."/>
            <person name="Zeng Q."/>
            <person name="Gargeya S."/>
            <person name="Fitzgerald M."/>
            <person name="Haas B."/>
            <person name="Abouelleil A."/>
            <person name="Alvarado L."/>
            <person name="Arachchi H.M."/>
            <person name="Berlin A."/>
            <person name="Brown A."/>
            <person name="Chapman S.B."/>
            <person name="Chen Z."/>
            <person name="Dunbar C."/>
            <person name="Freedman E."/>
            <person name="Gearin G."/>
            <person name="Gellesch M."/>
            <person name="Goldberg J."/>
            <person name="Griggs A."/>
            <person name="Gujja S."/>
            <person name="Heiman D."/>
            <person name="Howarth C."/>
            <person name="Larson L."/>
            <person name="Lui A."/>
            <person name="MacDonald P.J.P."/>
            <person name="Mehta T."/>
            <person name="Montmayeur A."/>
            <person name="Murphy C."/>
            <person name="Neiman D."/>
            <person name="Pearson M."/>
            <person name="Priest M."/>
            <person name="Roberts A."/>
            <person name="Saif S."/>
            <person name="Shea T."/>
            <person name="Shenoy N."/>
            <person name="Sisk P."/>
            <person name="Stolte C."/>
            <person name="Sykes S."/>
            <person name="Wortman J."/>
            <person name="Nusbaum C."/>
            <person name="Birren B."/>
        </authorList>
    </citation>
    <scope>NUCLEOTIDE SEQUENCE [LARGE SCALE GENOMIC DNA]</scope>
    <source>
        <strain evidence="2 3">YIT 12063</strain>
    </source>
</reference>
<comment type="caution">
    <text evidence="2">The sequence shown here is derived from an EMBL/GenBank/DDBJ whole genome shotgun (WGS) entry which is preliminary data.</text>
</comment>
<keyword evidence="3" id="KW-1185">Reference proteome</keyword>